<feature type="transmembrane region" description="Helical" evidence="9">
    <location>
        <begin position="155"/>
        <end position="172"/>
    </location>
</feature>
<keyword evidence="3" id="KW-0813">Transport</keyword>
<keyword evidence="11" id="KW-1185">Reference proteome</keyword>
<dbReference type="Proteomes" id="UP000199039">
    <property type="component" value="Unassembled WGS sequence"/>
</dbReference>
<feature type="transmembrane region" description="Helical" evidence="9">
    <location>
        <begin position="184"/>
        <end position="203"/>
    </location>
</feature>
<dbReference type="AlphaFoldDB" id="A0A1G6UYA1"/>
<evidence type="ECO:0000256" key="7">
    <source>
        <dbReference type="ARBA" id="ARBA00023136"/>
    </source>
</evidence>
<keyword evidence="6 9" id="KW-1133">Transmembrane helix</keyword>
<dbReference type="Pfam" id="PF01032">
    <property type="entry name" value="FecCD"/>
    <property type="match status" value="1"/>
</dbReference>
<evidence type="ECO:0000256" key="1">
    <source>
        <dbReference type="ARBA" id="ARBA00004651"/>
    </source>
</evidence>
<dbReference type="InterPro" id="IPR000522">
    <property type="entry name" value="ABC_transptr_permease_BtuC"/>
</dbReference>
<evidence type="ECO:0000256" key="4">
    <source>
        <dbReference type="ARBA" id="ARBA00022475"/>
    </source>
</evidence>
<dbReference type="GO" id="GO:0022857">
    <property type="term" value="F:transmembrane transporter activity"/>
    <property type="evidence" value="ECO:0007669"/>
    <property type="project" value="InterPro"/>
</dbReference>
<comment type="subcellular location">
    <subcellularLocation>
        <location evidence="1">Cell membrane</location>
        <topology evidence="1">Multi-pass membrane protein</topology>
    </subcellularLocation>
</comment>
<keyword evidence="7 9" id="KW-0472">Membrane</keyword>
<dbReference type="EMBL" id="FMYH01000007">
    <property type="protein sequence ID" value="SDD46223.1"/>
    <property type="molecule type" value="Genomic_DNA"/>
</dbReference>
<dbReference type="GO" id="GO:0005886">
    <property type="term" value="C:plasma membrane"/>
    <property type="evidence" value="ECO:0007669"/>
    <property type="project" value="UniProtKB-SubCell"/>
</dbReference>
<dbReference type="PANTHER" id="PTHR30472">
    <property type="entry name" value="FERRIC ENTEROBACTIN TRANSPORT SYSTEM PERMEASE PROTEIN"/>
    <property type="match status" value="1"/>
</dbReference>
<evidence type="ECO:0000256" key="3">
    <source>
        <dbReference type="ARBA" id="ARBA00022448"/>
    </source>
</evidence>
<feature type="transmembrane region" description="Helical" evidence="9">
    <location>
        <begin position="340"/>
        <end position="360"/>
    </location>
</feature>
<feature type="compositionally biased region" description="Low complexity" evidence="8">
    <location>
        <begin position="8"/>
        <end position="18"/>
    </location>
</feature>
<evidence type="ECO:0000256" key="8">
    <source>
        <dbReference type="SAM" id="MobiDB-lite"/>
    </source>
</evidence>
<dbReference type="InterPro" id="IPR037294">
    <property type="entry name" value="ABC_BtuC-like"/>
</dbReference>
<reference evidence="10 11" key="1">
    <citation type="submission" date="2016-09" db="EMBL/GenBank/DDBJ databases">
        <authorList>
            <person name="Capua I."/>
            <person name="De Benedictis P."/>
            <person name="Joannis T."/>
            <person name="Lombin L.H."/>
            <person name="Cattoli G."/>
        </authorList>
    </citation>
    <scope>NUCLEOTIDE SEQUENCE [LARGE SCALE GENOMIC DNA]</scope>
    <source>
        <strain evidence="10 11">ISLP-3</strain>
    </source>
</reference>
<dbReference type="PANTHER" id="PTHR30472:SF24">
    <property type="entry name" value="FERRIC ENTEROBACTIN TRANSPORT SYSTEM PERMEASE PROTEIN FEPG"/>
    <property type="match status" value="1"/>
</dbReference>
<gene>
    <name evidence="10" type="ORF">SAMN05216410_3359</name>
</gene>
<accession>A0A1G6UYA1</accession>
<proteinExistence type="inferred from homology"/>
<comment type="similarity">
    <text evidence="2">Belongs to the binding-protein-dependent transport system permease family. FecCD subfamily.</text>
</comment>
<feature type="transmembrane region" description="Helical" evidence="9">
    <location>
        <begin position="273"/>
        <end position="300"/>
    </location>
</feature>
<protein>
    <submittedName>
        <fullName evidence="10">Iron complex transport system permease protein</fullName>
    </submittedName>
</protein>
<feature type="transmembrane region" description="Helical" evidence="9">
    <location>
        <begin position="101"/>
        <end position="119"/>
    </location>
</feature>
<dbReference type="CDD" id="cd06550">
    <property type="entry name" value="TM_ABC_iron-siderophores_like"/>
    <property type="match status" value="1"/>
</dbReference>
<evidence type="ECO:0000256" key="9">
    <source>
        <dbReference type="SAM" id="Phobius"/>
    </source>
</evidence>
<dbReference type="GO" id="GO:0033214">
    <property type="term" value="P:siderophore-iron import into cell"/>
    <property type="evidence" value="ECO:0007669"/>
    <property type="project" value="TreeGrafter"/>
</dbReference>
<name>A0A1G6UYA1_9MICO</name>
<keyword evidence="5 9" id="KW-0812">Transmembrane</keyword>
<feature type="transmembrane region" description="Helical" evidence="9">
    <location>
        <begin position="131"/>
        <end position="149"/>
    </location>
</feature>
<evidence type="ECO:0000313" key="10">
    <source>
        <dbReference type="EMBL" id="SDD46223.1"/>
    </source>
</evidence>
<dbReference type="RefSeq" id="WP_217629189.1">
    <property type="nucleotide sequence ID" value="NZ_FMYH01000007.1"/>
</dbReference>
<dbReference type="STRING" id="1814289.SAMN05216410_3359"/>
<keyword evidence="4" id="KW-1003">Cell membrane</keyword>
<feature type="transmembrane region" description="Helical" evidence="9">
    <location>
        <begin position="46"/>
        <end position="67"/>
    </location>
</feature>
<feature type="transmembrane region" description="Helical" evidence="9">
    <location>
        <begin position="312"/>
        <end position="333"/>
    </location>
</feature>
<dbReference type="Gene3D" id="1.10.3470.10">
    <property type="entry name" value="ABC transporter involved in vitamin B12 uptake, BtuC"/>
    <property type="match status" value="1"/>
</dbReference>
<dbReference type="SUPFAM" id="SSF81345">
    <property type="entry name" value="ABC transporter involved in vitamin B12 uptake, BtuC"/>
    <property type="match status" value="1"/>
</dbReference>
<sequence length="369" mass="37434">MSGRKDASPAIAEAAVATPPAPRPDDPGATDHLRVASLVLPWNRRAVIVIAVACVAVIASVVAALTLGKLGVALPDLLSVLSGEGSKTQHWVVFNNRLPRGLVAVGAGAALGISGAIFQSVTRNPLGSPDIIGLNGGAAAGAAAVTLVWPGLLPAPVGALLGGGIAITLVLLGAGRGFHAPHRMVVIGIGVGAMALAFVQFAVTRTRREQAQEMAAWLNGSLSARNWDHVWTIFVALAVFGTAALLLSRGLQLVEMGDEAALALGVRTQRVRLAAVAVGVVLAAAAVVVCGPIAFVALVAPQLARRMTRSAGPGMVAAGVFGALIMTVADLVAQYQPWSATLPVGVLTAGIGGVYLAALLTHEWRRGTL</sequence>
<feature type="transmembrane region" description="Helical" evidence="9">
    <location>
        <begin position="229"/>
        <end position="247"/>
    </location>
</feature>
<evidence type="ECO:0000256" key="5">
    <source>
        <dbReference type="ARBA" id="ARBA00022692"/>
    </source>
</evidence>
<feature type="region of interest" description="Disordered" evidence="8">
    <location>
        <begin position="1"/>
        <end position="28"/>
    </location>
</feature>
<evidence type="ECO:0000256" key="6">
    <source>
        <dbReference type="ARBA" id="ARBA00022989"/>
    </source>
</evidence>
<evidence type="ECO:0000313" key="11">
    <source>
        <dbReference type="Proteomes" id="UP000199039"/>
    </source>
</evidence>
<organism evidence="10 11">
    <name type="scientific">Sanguibacter gelidistatuariae</name>
    <dbReference type="NCBI Taxonomy" id="1814289"/>
    <lineage>
        <taxon>Bacteria</taxon>
        <taxon>Bacillati</taxon>
        <taxon>Actinomycetota</taxon>
        <taxon>Actinomycetes</taxon>
        <taxon>Micrococcales</taxon>
        <taxon>Sanguibacteraceae</taxon>
        <taxon>Sanguibacter</taxon>
    </lineage>
</organism>
<evidence type="ECO:0000256" key="2">
    <source>
        <dbReference type="ARBA" id="ARBA00007935"/>
    </source>
</evidence>